<dbReference type="AlphaFoldDB" id="C0EG94"/>
<evidence type="ECO:0000313" key="3">
    <source>
        <dbReference type="Proteomes" id="UP000003340"/>
    </source>
</evidence>
<protein>
    <submittedName>
        <fullName evidence="2">Uncharacterized protein</fullName>
    </submittedName>
</protein>
<sequence>MFSVILKEHNFLGVIITGKIKKILCLGLATVLAVGMTACGTKSAGDVYKLYKNGINSINNAVGIDLTTDTTMLATVGEESNETGYSSTLKKQNKDGDKQDTSITVSRSGQNYTTEYVIDGSKAYVIIQDQYQTLQPAQVIQNTGYNKLYADFEADAVTNTTTEKKDGKTVYKMELDPSKAGDFVAAHLEGYMLSTEQMDIQLNSISVSVIFGKKNIPSEITYSYSLAATQKASSDGSTTDSTVINLDTTSVYKVNAIGDSVSFDLPDISSLTEYQDSISGGTGATDGSTGTGE</sequence>
<feature type="region of interest" description="Disordered" evidence="1">
    <location>
        <begin position="84"/>
        <end position="103"/>
    </location>
</feature>
<comment type="caution">
    <text evidence="2">The sequence shown here is derived from an EMBL/GenBank/DDBJ whole genome shotgun (WGS) entry which is preliminary data.</text>
</comment>
<gene>
    <name evidence="2" type="ORF">CLOSTMETH_02887</name>
</gene>
<accession>C0EG94</accession>
<reference evidence="2 3" key="2">
    <citation type="submission" date="2009-02" db="EMBL/GenBank/DDBJ databases">
        <title>Draft genome sequence of Clostridium methylpentosum (DSM 5476).</title>
        <authorList>
            <person name="Sudarsanam P."/>
            <person name="Ley R."/>
            <person name="Guruge J."/>
            <person name="Turnbaugh P.J."/>
            <person name="Mahowald M."/>
            <person name="Liep D."/>
            <person name="Gordon J."/>
        </authorList>
    </citation>
    <scope>NUCLEOTIDE SEQUENCE [LARGE SCALE GENOMIC DNA]</scope>
    <source>
        <strain evidence="2 3">DSM 5476</strain>
    </source>
</reference>
<evidence type="ECO:0000256" key="1">
    <source>
        <dbReference type="SAM" id="MobiDB-lite"/>
    </source>
</evidence>
<dbReference type="HOGENOM" id="CLU_1064375_0_0_9"/>
<dbReference type="Proteomes" id="UP000003340">
    <property type="component" value="Unassembled WGS sequence"/>
</dbReference>
<dbReference type="EMBL" id="ACEC01000098">
    <property type="protein sequence ID" value="EEG29489.1"/>
    <property type="molecule type" value="Genomic_DNA"/>
</dbReference>
<evidence type="ECO:0000313" key="2">
    <source>
        <dbReference type="EMBL" id="EEG29489.1"/>
    </source>
</evidence>
<reference evidence="2 3" key="1">
    <citation type="submission" date="2009-01" db="EMBL/GenBank/DDBJ databases">
        <authorList>
            <person name="Fulton L."/>
            <person name="Clifton S."/>
            <person name="Fulton B."/>
            <person name="Xu J."/>
            <person name="Minx P."/>
            <person name="Pepin K.H."/>
            <person name="Johnson M."/>
            <person name="Bhonagiri V."/>
            <person name="Nash W.E."/>
            <person name="Mardis E.R."/>
            <person name="Wilson R.K."/>
        </authorList>
    </citation>
    <scope>NUCLEOTIDE SEQUENCE [LARGE SCALE GENOMIC DNA]</scope>
    <source>
        <strain evidence="2 3">DSM 5476</strain>
    </source>
</reference>
<name>C0EG94_9FIRM</name>
<organism evidence="2 3">
    <name type="scientific">[Clostridium] methylpentosum DSM 5476</name>
    <dbReference type="NCBI Taxonomy" id="537013"/>
    <lineage>
        <taxon>Bacteria</taxon>
        <taxon>Bacillati</taxon>
        <taxon>Bacillota</taxon>
        <taxon>Clostridia</taxon>
        <taxon>Eubacteriales</taxon>
        <taxon>Oscillospiraceae</taxon>
        <taxon>Oscillospiraceae incertae sedis</taxon>
    </lineage>
</organism>
<proteinExistence type="predicted"/>
<dbReference type="STRING" id="537013.CLOSTMETH_02887"/>
<keyword evidence="3" id="KW-1185">Reference proteome</keyword>